<name>A0A7G9W973_ALKCA</name>
<evidence type="ECO:0000313" key="1">
    <source>
        <dbReference type="EMBL" id="QNO15235.1"/>
    </source>
</evidence>
<organism evidence="1 2">
    <name type="scientific">Alkalicella caledoniensis</name>
    <dbReference type="NCBI Taxonomy" id="2731377"/>
    <lineage>
        <taxon>Bacteria</taxon>
        <taxon>Bacillati</taxon>
        <taxon>Bacillota</taxon>
        <taxon>Clostridia</taxon>
        <taxon>Eubacteriales</taxon>
        <taxon>Proteinivoracaceae</taxon>
        <taxon>Alkalicella</taxon>
    </lineage>
</organism>
<evidence type="ECO:0008006" key="3">
    <source>
        <dbReference type="Google" id="ProtNLM"/>
    </source>
</evidence>
<evidence type="ECO:0000313" key="2">
    <source>
        <dbReference type="Proteomes" id="UP000516160"/>
    </source>
</evidence>
<dbReference type="RefSeq" id="WP_213165599.1">
    <property type="nucleotide sequence ID" value="NZ_CP058559.1"/>
</dbReference>
<protein>
    <recommendedName>
        <fullName evidence="3">Rubredoxin-like protein</fullName>
    </recommendedName>
</protein>
<dbReference type="InterPro" id="IPR009912">
    <property type="entry name" value="DUF1451"/>
</dbReference>
<gene>
    <name evidence="1" type="ORF">HYG86_10915</name>
</gene>
<reference evidence="1 2" key="1">
    <citation type="submission" date="2020-07" db="EMBL/GenBank/DDBJ databases">
        <title>Alkalicella. sp. LB2 genome.</title>
        <authorList>
            <person name="Postec A."/>
            <person name="Quemeneur M."/>
        </authorList>
    </citation>
    <scope>NUCLEOTIDE SEQUENCE [LARGE SCALE GENOMIC DNA]</scope>
    <source>
        <strain evidence="1 2">LB2</strain>
    </source>
</reference>
<accession>A0A7G9W973</accession>
<keyword evidence="2" id="KW-1185">Reference proteome</keyword>
<dbReference type="KEGG" id="acae:HYG86_10915"/>
<dbReference type="AlphaFoldDB" id="A0A7G9W973"/>
<sequence length="45" mass="4987">MYKTGERPGKGTYICTTCGQIVRLDDSTDTLPPCPKCTETTYRKG</sequence>
<proteinExistence type="predicted"/>
<dbReference type="Proteomes" id="UP000516160">
    <property type="component" value="Chromosome"/>
</dbReference>
<dbReference type="EMBL" id="CP058559">
    <property type="protein sequence ID" value="QNO15235.1"/>
    <property type="molecule type" value="Genomic_DNA"/>
</dbReference>
<dbReference type="Pfam" id="PF07295">
    <property type="entry name" value="DUF1451"/>
    <property type="match status" value="1"/>
</dbReference>